<dbReference type="NCBIfam" id="TIGR00706">
    <property type="entry name" value="SppA_dom"/>
    <property type="match status" value="1"/>
</dbReference>
<dbReference type="SUPFAM" id="SSF52096">
    <property type="entry name" value="ClpP/crotonase"/>
    <property type="match status" value="2"/>
</dbReference>
<dbReference type="PIRSF" id="PIRSF001217">
    <property type="entry name" value="Protease_4_SppA"/>
    <property type="match status" value="1"/>
</dbReference>
<organism evidence="8 9">
    <name type="scientific">Niabella yanshanensis</name>
    <dbReference type="NCBI Taxonomy" id="577386"/>
    <lineage>
        <taxon>Bacteria</taxon>
        <taxon>Pseudomonadati</taxon>
        <taxon>Bacteroidota</taxon>
        <taxon>Chitinophagia</taxon>
        <taxon>Chitinophagales</taxon>
        <taxon>Chitinophagaceae</taxon>
        <taxon>Niabella</taxon>
    </lineage>
</organism>
<dbReference type="InterPro" id="IPR004635">
    <property type="entry name" value="Pept_S49_SppA"/>
</dbReference>
<dbReference type="CDD" id="cd07018">
    <property type="entry name" value="S49_SppA_67K_type"/>
    <property type="match status" value="1"/>
</dbReference>
<evidence type="ECO:0000259" key="7">
    <source>
        <dbReference type="Pfam" id="PF01343"/>
    </source>
</evidence>
<dbReference type="InterPro" id="IPR047217">
    <property type="entry name" value="S49_SppA_67K_type_N"/>
</dbReference>
<evidence type="ECO:0000256" key="3">
    <source>
        <dbReference type="ARBA" id="ARBA00022670"/>
    </source>
</evidence>
<reference evidence="8 9" key="1">
    <citation type="submission" date="2023-12" db="EMBL/GenBank/DDBJ databases">
        <title>Genome sequencing and assembly of bacterial species from a model synthetic community.</title>
        <authorList>
            <person name="Hogle S.L."/>
        </authorList>
    </citation>
    <scope>NUCLEOTIDE SEQUENCE [LARGE SCALE GENOMIC DNA]</scope>
    <source>
        <strain evidence="8 9">HAMBI_3031</strain>
    </source>
</reference>
<evidence type="ECO:0000313" key="8">
    <source>
        <dbReference type="EMBL" id="WQD39347.1"/>
    </source>
</evidence>
<keyword evidence="3" id="KW-0645">Protease</keyword>
<dbReference type="Gene3D" id="6.20.330.10">
    <property type="match status" value="1"/>
</dbReference>
<feature type="domain" description="Peptidase S49" evidence="7">
    <location>
        <begin position="366"/>
        <end position="517"/>
    </location>
</feature>
<evidence type="ECO:0000256" key="2">
    <source>
        <dbReference type="ARBA" id="ARBA00008683"/>
    </source>
</evidence>
<dbReference type="Gene3D" id="3.90.226.10">
    <property type="entry name" value="2-enoyl-CoA Hydratase, Chain A, domain 1"/>
    <property type="match status" value="2"/>
</dbReference>
<evidence type="ECO:0000256" key="1">
    <source>
        <dbReference type="ARBA" id="ARBA00004370"/>
    </source>
</evidence>
<keyword evidence="5" id="KW-0720">Serine protease</keyword>
<comment type="similarity">
    <text evidence="2">Belongs to the peptidase S49 family.</text>
</comment>
<proteinExistence type="inferred from homology"/>
<evidence type="ECO:0000256" key="5">
    <source>
        <dbReference type="ARBA" id="ARBA00022825"/>
    </source>
</evidence>
<dbReference type="EMBL" id="CP139960">
    <property type="protein sequence ID" value="WQD39347.1"/>
    <property type="molecule type" value="Genomic_DNA"/>
</dbReference>
<name>A0ABZ0WC81_9BACT</name>
<dbReference type="PANTHER" id="PTHR33209">
    <property type="entry name" value="PROTEASE 4"/>
    <property type="match status" value="1"/>
</dbReference>
<keyword evidence="6" id="KW-0472">Membrane</keyword>
<accession>A0ABZ0WC81</accession>
<dbReference type="PANTHER" id="PTHR33209:SF1">
    <property type="entry name" value="PEPTIDASE S49 DOMAIN-CONTAINING PROTEIN"/>
    <property type="match status" value="1"/>
</dbReference>
<dbReference type="RefSeq" id="WP_114793301.1">
    <property type="nucleotide sequence ID" value="NZ_CP139960.1"/>
</dbReference>
<protein>
    <submittedName>
        <fullName evidence="8">Signal peptide peptidase SppA</fullName>
    </submittedName>
</protein>
<dbReference type="Pfam" id="PF01343">
    <property type="entry name" value="Peptidase_S49"/>
    <property type="match status" value="2"/>
</dbReference>
<dbReference type="InterPro" id="IPR029045">
    <property type="entry name" value="ClpP/crotonase-like_dom_sf"/>
</dbReference>
<dbReference type="Proteomes" id="UP001325680">
    <property type="component" value="Chromosome"/>
</dbReference>
<evidence type="ECO:0000256" key="4">
    <source>
        <dbReference type="ARBA" id="ARBA00022801"/>
    </source>
</evidence>
<evidence type="ECO:0000256" key="6">
    <source>
        <dbReference type="ARBA" id="ARBA00023136"/>
    </source>
</evidence>
<keyword evidence="9" id="KW-1185">Reference proteome</keyword>
<dbReference type="InterPro" id="IPR047272">
    <property type="entry name" value="S49_SppA_C"/>
</dbReference>
<keyword evidence="4" id="KW-0378">Hydrolase</keyword>
<dbReference type="NCBIfam" id="TIGR00705">
    <property type="entry name" value="SppA_67K"/>
    <property type="match status" value="1"/>
</dbReference>
<dbReference type="InterPro" id="IPR004634">
    <property type="entry name" value="Pept_S49_pIV"/>
</dbReference>
<dbReference type="InterPro" id="IPR002142">
    <property type="entry name" value="Peptidase_S49"/>
</dbReference>
<evidence type="ECO:0000313" key="9">
    <source>
        <dbReference type="Proteomes" id="UP001325680"/>
    </source>
</evidence>
<sequence length="584" mass="64360">MKSFFKIFLASFLALVVFCFVIFFFFAGLAGSALSRSAPVVAEKSVLEIDLSKKFDERPMTDFQSVLQARSLEETPSFYDLIRLIEKAKEDNNIEGILLKANGNANGFGNSDEIRNALIDFKSSKKFIIAHADVMSQNAYSIANVADKIYVTPKGFFEWMGFSVNYMFLKGTLEKLEIKPQIFYAGKFKSATEPLRAEKMTDENRLQTTVWLNDIYNDFLVKTAEARKTDTATLHQLADAGTIKTPEDAAAHKLIDGVKYDDEIKDEIKKRLKIDADKKINFLSVEKYASSNSDLGGKGDNIAVIYATGNIIDGKGGEDNIGSADYIDLLRKARLDKSIKAIVVRINSGGGSALASENIWREMSLAKQAKPLMVSFGDVAASGGYYIAAPADSIFASKNTITGSIGVFGIVPDMSTFFKNKLGVTFDGVKTGPLANAGSVDHPMTEQERQLVQASIEKIYADFKHRVAQGRKKDTAYVETIAQGRVWTGLKAKDVGLIDAYGGLKTAIAAAAKKAKLDSYEIKEFPKQGGMIERILGMDKTEMAGTRMRKELGLEYYNVYRQLIEVKAMTQGAQAKLPFDFTIN</sequence>
<feature type="domain" description="Peptidase S49" evidence="7">
    <location>
        <begin position="121"/>
        <end position="273"/>
    </location>
</feature>
<gene>
    <name evidence="8" type="primary">sppA</name>
    <name evidence="8" type="ORF">U0035_04190</name>
</gene>
<dbReference type="CDD" id="cd07023">
    <property type="entry name" value="S49_Sppa_N_C"/>
    <property type="match status" value="1"/>
</dbReference>
<comment type="subcellular location">
    <subcellularLocation>
        <location evidence="1">Membrane</location>
    </subcellularLocation>
</comment>